<dbReference type="SUPFAM" id="SSF53335">
    <property type="entry name" value="S-adenosyl-L-methionine-dependent methyltransferases"/>
    <property type="match status" value="1"/>
</dbReference>
<dbReference type="InterPro" id="IPR003788">
    <property type="entry name" value="NDUFAF7"/>
</dbReference>
<reference evidence="4 5" key="1">
    <citation type="submission" date="2010-02" db="EMBL/GenBank/DDBJ databases">
        <authorList>
            <person name="Weinstock G."/>
            <person name="Sodergren E."/>
            <person name="Clifton S."/>
            <person name="Fulton L."/>
            <person name="Fulton B."/>
            <person name="Courtney L."/>
            <person name="Fronick C."/>
            <person name="Harrison M."/>
            <person name="Strong C."/>
            <person name="Farmer C."/>
            <person name="Delahaunty K."/>
            <person name="Markovic C."/>
            <person name="Hall O."/>
            <person name="Minx P."/>
            <person name="Tomlinson C."/>
            <person name="Mitreva M."/>
            <person name="Nelson J."/>
            <person name="Hou S."/>
            <person name="Wollam A."/>
            <person name="Pepin K.H."/>
            <person name="Johnson M."/>
            <person name="Bhonagiri V."/>
            <person name="Zhang X."/>
            <person name="Suruliraj S."/>
            <person name="Warren W."/>
            <person name="Chinwalla A."/>
            <person name="Mardis E.R."/>
            <person name="Wilson R.K."/>
        </authorList>
    </citation>
    <scope>NUCLEOTIDE SEQUENCE [LARGE SCALE GENOMIC DNA]</scope>
    <source>
        <strain evidence="4 5">ATCC 29315</strain>
    </source>
</reference>
<keyword evidence="3" id="KW-1133">Transmembrane helix</keyword>
<accession>D4DTB6</accession>
<dbReference type="GO" id="GO:0032259">
    <property type="term" value="P:methylation"/>
    <property type="evidence" value="ECO:0007669"/>
    <property type="project" value="UniProtKB-KW"/>
</dbReference>
<evidence type="ECO:0000256" key="2">
    <source>
        <dbReference type="ARBA" id="ARBA00022679"/>
    </source>
</evidence>
<dbReference type="PROSITE" id="PS51257">
    <property type="entry name" value="PROKAR_LIPOPROTEIN"/>
    <property type="match status" value="1"/>
</dbReference>
<dbReference type="InterPro" id="IPR038375">
    <property type="entry name" value="NDUFAF7_sf"/>
</dbReference>
<evidence type="ECO:0000256" key="3">
    <source>
        <dbReference type="SAM" id="Phobius"/>
    </source>
</evidence>
<dbReference type="Pfam" id="PF02636">
    <property type="entry name" value="Methyltransf_28"/>
    <property type="match status" value="1"/>
</dbReference>
<gene>
    <name evidence="4" type="ORF">NEIELOOT_02321</name>
</gene>
<dbReference type="EMBL" id="ADBF01000230">
    <property type="protein sequence ID" value="EFE48964.1"/>
    <property type="molecule type" value="Genomic_DNA"/>
</dbReference>
<dbReference type="AlphaFoldDB" id="D4DTB6"/>
<dbReference type="PANTHER" id="PTHR12049:SF7">
    <property type="entry name" value="PROTEIN ARGININE METHYLTRANSFERASE NDUFAF7, MITOCHONDRIAL"/>
    <property type="match status" value="1"/>
</dbReference>
<keyword evidence="3" id="KW-0472">Membrane</keyword>
<sequence>MYHLLKALHYQPSPYKIHRLNITAAISHIFISCILAYQTAPNIILFLHNLTMNTLSLPTPNPQAKQSSEKLEHIIHNEIKTSGGWLPFSRFMELALYVPRYGYYTGGAHKIGAEGDFVTAPVISPLFGQALARQIDFLLPQTAGIVYEFGAGTGELAATLLNSLSNDNLKTYCIIELSAELAERQLAHIKQTAPEAAHKVRHLSALPDSFDGIIIGNEVLDAMPCELVRRSEGRFLQIGVGIENGELSLIPHPLSDTSLIDAAHSYFPDTEPYTSELHPAQYAFIRTLADKLQRGAVIMIDYGFDAAEYYHPQRHMGTLIGHYRHHTVHDPFFNIGLTDLTAHVNFTDIAQAGTDGGLNLIGYTTQADFLLNLGITELIPPDIAHNSPAYIQTASALHKLLMPHEMGELFKVIAFGRNISIDWQGFARGDICHKL</sequence>
<protein>
    <recommendedName>
        <fullName evidence="6">S-adenosyl-L-methionine-dependent methyltransferase</fullName>
    </recommendedName>
</protein>
<comment type="caution">
    <text evidence="4">The sequence shown here is derived from an EMBL/GenBank/DDBJ whole genome shotgun (WGS) entry which is preliminary data.</text>
</comment>
<dbReference type="GO" id="GO:0035243">
    <property type="term" value="F:protein-arginine omega-N symmetric methyltransferase activity"/>
    <property type="evidence" value="ECO:0007669"/>
    <property type="project" value="TreeGrafter"/>
</dbReference>
<keyword evidence="3" id="KW-0812">Transmembrane</keyword>
<name>D4DTB6_NEIEG</name>
<dbReference type="InterPro" id="IPR029063">
    <property type="entry name" value="SAM-dependent_MTases_sf"/>
</dbReference>
<dbReference type="Proteomes" id="UP000005536">
    <property type="component" value="Unassembled WGS sequence"/>
</dbReference>
<keyword evidence="2" id="KW-0808">Transferase</keyword>
<dbReference type="STRING" id="546263.NELON_02825"/>
<evidence type="ECO:0000313" key="4">
    <source>
        <dbReference type="EMBL" id="EFE48964.1"/>
    </source>
</evidence>
<evidence type="ECO:0000313" key="5">
    <source>
        <dbReference type="Proteomes" id="UP000005536"/>
    </source>
</evidence>
<evidence type="ECO:0000256" key="1">
    <source>
        <dbReference type="ARBA" id="ARBA00022603"/>
    </source>
</evidence>
<evidence type="ECO:0008006" key="6">
    <source>
        <dbReference type="Google" id="ProtNLM"/>
    </source>
</evidence>
<dbReference type="Gene3D" id="3.40.50.12710">
    <property type="match status" value="1"/>
</dbReference>
<keyword evidence="1" id="KW-0489">Methyltransferase</keyword>
<proteinExistence type="predicted"/>
<organism evidence="4 5">
    <name type="scientific">Neisseria elongata subsp. glycolytica ATCC 29315</name>
    <dbReference type="NCBI Taxonomy" id="546263"/>
    <lineage>
        <taxon>Bacteria</taxon>
        <taxon>Pseudomonadati</taxon>
        <taxon>Pseudomonadota</taxon>
        <taxon>Betaproteobacteria</taxon>
        <taxon>Neisseriales</taxon>
        <taxon>Neisseriaceae</taxon>
        <taxon>Neisseria</taxon>
    </lineage>
</organism>
<dbReference type="PANTHER" id="PTHR12049">
    <property type="entry name" value="PROTEIN ARGININE METHYLTRANSFERASE NDUFAF7, MITOCHONDRIAL"/>
    <property type="match status" value="1"/>
</dbReference>
<feature type="transmembrane region" description="Helical" evidence="3">
    <location>
        <begin position="20"/>
        <end position="40"/>
    </location>
</feature>